<dbReference type="InterPro" id="IPR001623">
    <property type="entry name" value="DnaJ_domain"/>
</dbReference>
<accession>A0A8H7BZ72</accession>
<keyword evidence="4" id="KW-0802">TPR repeat</keyword>
<dbReference type="SMART" id="SM00028">
    <property type="entry name" value="TPR"/>
    <property type="match status" value="2"/>
</dbReference>
<keyword evidence="9" id="KW-1185">Reference proteome</keyword>
<dbReference type="CDD" id="cd06257">
    <property type="entry name" value="DnaJ"/>
    <property type="match status" value="1"/>
</dbReference>
<comment type="caution">
    <text evidence="8">The sequence shown here is derived from an EMBL/GenBank/DDBJ whole genome shotgun (WGS) entry which is preliminary data.</text>
</comment>
<evidence type="ECO:0000256" key="1">
    <source>
        <dbReference type="ARBA" id="ARBA00004240"/>
    </source>
</evidence>
<evidence type="ECO:0000256" key="3">
    <source>
        <dbReference type="ARBA" id="ARBA00022824"/>
    </source>
</evidence>
<evidence type="ECO:0000259" key="7">
    <source>
        <dbReference type="PROSITE" id="PS50076"/>
    </source>
</evidence>
<dbReference type="Proteomes" id="UP000605846">
    <property type="component" value="Unassembled WGS sequence"/>
</dbReference>
<feature type="domain" description="J" evidence="7">
    <location>
        <begin position="274"/>
        <end position="342"/>
    </location>
</feature>
<dbReference type="InterPro" id="IPR051727">
    <property type="entry name" value="DnaJ_C3_Co-chaperones"/>
</dbReference>
<dbReference type="GO" id="GO:0005783">
    <property type="term" value="C:endoplasmic reticulum"/>
    <property type="evidence" value="ECO:0007669"/>
    <property type="project" value="UniProtKB-SubCell"/>
</dbReference>
<evidence type="ECO:0000313" key="8">
    <source>
        <dbReference type="EMBL" id="KAF7731796.1"/>
    </source>
</evidence>
<dbReference type="SUPFAM" id="SSF48452">
    <property type="entry name" value="TPR-like"/>
    <property type="match status" value="1"/>
</dbReference>
<dbReference type="SMART" id="SM00271">
    <property type="entry name" value="DnaJ"/>
    <property type="match status" value="1"/>
</dbReference>
<comment type="subcellular location">
    <subcellularLocation>
        <location evidence="1">Endoplasmic reticulum</location>
    </subcellularLocation>
</comment>
<dbReference type="SUPFAM" id="SSF46565">
    <property type="entry name" value="Chaperone J-domain"/>
    <property type="match status" value="1"/>
</dbReference>
<evidence type="ECO:0000313" key="9">
    <source>
        <dbReference type="Proteomes" id="UP000605846"/>
    </source>
</evidence>
<dbReference type="Gene3D" id="1.10.287.110">
    <property type="entry name" value="DnaJ domain"/>
    <property type="match status" value="1"/>
</dbReference>
<dbReference type="AlphaFoldDB" id="A0A8H7BZ72"/>
<evidence type="ECO:0000256" key="2">
    <source>
        <dbReference type="ARBA" id="ARBA00022729"/>
    </source>
</evidence>
<evidence type="ECO:0000256" key="6">
    <source>
        <dbReference type="SAM" id="MobiDB-lite"/>
    </source>
</evidence>
<dbReference type="PRINTS" id="PR00625">
    <property type="entry name" value="JDOMAIN"/>
</dbReference>
<feature type="repeat" description="TPR" evidence="4">
    <location>
        <begin position="219"/>
        <end position="252"/>
    </location>
</feature>
<dbReference type="GO" id="GO:0034975">
    <property type="term" value="P:protein folding in endoplasmic reticulum"/>
    <property type="evidence" value="ECO:0007669"/>
    <property type="project" value="TreeGrafter"/>
</dbReference>
<dbReference type="InterPro" id="IPR036869">
    <property type="entry name" value="J_dom_sf"/>
</dbReference>
<dbReference type="InterPro" id="IPR019734">
    <property type="entry name" value="TPR_rpt"/>
</dbReference>
<dbReference type="InterPro" id="IPR011990">
    <property type="entry name" value="TPR-like_helical_dom_sf"/>
</dbReference>
<dbReference type="Gene3D" id="1.25.40.10">
    <property type="entry name" value="Tetratricopeptide repeat domain"/>
    <property type="match status" value="1"/>
</dbReference>
<dbReference type="PANTHER" id="PTHR44140:SF2">
    <property type="entry name" value="LD25575P"/>
    <property type="match status" value="1"/>
</dbReference>
<keyword evidence="5" id="KW-0175">Coiled coil</keyword>
<feature type="region of interest" description="Disordered" evidence="6">
    <location>
        <begin position="336"/>
        <end position="358"/>
    </location>
</feature>
<keyword evidence="2" id="KW-0732">Signal</keyword>
<dbReference type="PANTHER" id="PTHR44140">
    <property type="entry name" value="LD25575P"/>
    <property type="match status" value="1"/>
</dbReference>
<dbReference type="EMBL" id="JABAYA010000007">
    <property type="protein sequence ID" value="KAF7731796.1"/>
    <property type="molecule type" value="Genomic_DNA"/>
</dbReference>
<keyword evidence="3" id="KW-0256">Endoplasmic reticulum</keyword>
<reference evidence="8" key="1">
    <citation type="submission" date="2020-01" db="EMBL/GenBank/DDBJ databases">
        <title>Genome Sequencing of Three Apophysomyces-Like Fungal Strains Confirms a Novel Fungal Genus in the Mucoromycota with divergent Burkholderia-like Endosymbiotic Bacteria.</title>
        <authorList>
            <person name="Stajich J.E."/>
            <person name="Macias A.M."/>
            <person name="Carter-House D."/>
            <person name="Lovett B."/>
            <person name="Kasson L.R."/>
            <person name="Berry K."/>
            <person name="Grigoriev I."/>
            <person name="Chang Y."/>
            <person name="Spatafora J."/>
            <person name="Kasson M.T."/>
        </authorList>
    </citation>
    <scope>NUCLEOTIDE SEQUENCE</scope>
    <source>
        <strain evidence="8">NRRL A-21654</strain>
    </source>
</reference>
<proteinExistence type="predicted"/>
<organism evidence="8 9">
    <name type="scientific">Apophysomyces ossiformis</name>
    <dbReference type="NCBI Taxonomy" id="679940"/>
    <lineage>
        <taxon>Eukaryota</taxon>
        <taxon>Fungi</taxon>
        <taxon>Fungi incertae sedis</taxon>
        <taxon>Mucoromycota</taxon>
        <taxon>Mucoromycotina</taxon>
        <taxon>Mucoromycetes</taxon>
        <taxon>Mucorales</taxon>
        <taxon>Mucorineae</taxon>
        <taxon>Mucoraceae</taxon>
        <taxon>Apophysomyces</taxon>
    </lineage>
</organism>
<dbReference type="PROSITE" id="PS50005">
    <property type="entry name" value="TPR"/>
    <property type="match status" value="1"/>
</dbReference>
<dbReference type="PROSITE" id="PS50076">
    <property type="entry name" value="DNAJ_2"/>
    <property type="match status" value="1"/>
</dbReference>
<sequence length="393" mass="44701">MQLRDSIENAETAISRAEEALTLGHIDDCLREVTIARMTAPRLPRLRLLAAECHMAQGDMESAAEDLTRASQLMPSDADLLIKLAKINFYSLYETQGAISPAKQCLHYDPEQKQCKQLYRLLKKLDKELKGIQDDLEAKKYATAANKLIGTASKKGLIVTVDEQFDEFHKSLTSHPIPKRLHLACYELACRIYGQQKSKDEAKIDKWCSATLELQEDNVDALTYRGEIRLQAHEYEEAVKDFQRADEASDGQNRRVRHLLQRAQQMLRQSKRRDYYKILGVARDADARTIKKAYRLKAQEWHPDKYSGDLSKEEVEKKMADINQAYEVLSDEDKRRQFDNGFDPYEPENGQAGGPGGHPFHGQNPFAHFQGGFPFNGGGFPGGGQPFTFKMQF</sequence>
<dbReference type="GO" id="GO:0051087">
    <property type="term" value="F:protein-folding chaperone binding"/>
    <property type="evidence" value="ECO:0007669"/>
    <property type="project" value="TreeGrafter"/>
</dbReference>
<dbReference type="OrthoDB" id="1726119at2759"/>
<feature type="coiled-coil region" evidence="5">
    <location>
        <begin position="115"/>
        <end position="142"/>
    </location>
</feature>
<protein>
    <recommendedName>
        <fullName evidence="7">J domain-containing protein</fullName>
    </recommendedName>
</protein>
<gene>
    <name evidence="8" type="ORF">EC973_008311</name>
</gene>
<evidence type="ECO:0000256" key="4">
    <source>
        <dbReference type="PROSITE-ProRule" id="PRU00339"/>
    </source>
</evidence>
<evidence type="ECO:0000256" key="5">
    <source>
        <dbReference type="SAM" id="Coils"/>
    </source>
</evidence>
<dbReference type="Pfam" id="PF00226">
    <property type="entry name" value="DnaJ"/>
    <property type="match status" value="1"/>
</dbReference>
<name>A0A8H7BZ72_9FUNG</name>
<dbReference type="GO" id="GO:0051787">
    <property type="term" value="F:misfolded protein binding"/>
    <property type="evidence" value="ECO:0007669"/>
    <property type="project" value="TreeGrafter"/>
</dbReference>